<keyword evidence="12" id="KW-1278">Translocase</keyword>
<feature type="domain" description="Cation-transporting P-type ATPase N-terminal" evidence="20">
    <location>
        <begin position="74"/>
        <end position="142"/>
    </location>
</feature>
<dbReference type="NCBIfam" id="TIGR01494">
    <property type="entry name" value="ATPase_P-type"/>
    <property type="match status" value="2"/>
</dbReference>
<feature type="domain" description="Cation-transporting P-type ATPase C-terminal" evidence="19">
    <location>
        <begin position="796"/>
        <end position="966"/>
    </location>
</feature>
<evidence type="ECO:0000256" key="14">
    <source>
        <dbReference type="ARBA" id="ARBA00023065"/>
    </source>
</evidence>
<dbReference type="InterPro" id="IPR059000">
    <property type="entry name" value="ATPase_P-type_domA"/>
</dbReference>
<dbReference type="Gene3D" id="2.70.150.10">
    <property type="entry name" value="Calcium-transporting ATPase, cytoplasmic transduction domain A"/>
    <property type="match status" value="1"/>
</dbReference>
<dbReference type="InterPro" id="IPR006068">
    <property type="entry name" value="ATPase_P-typ_cation-transptr_C"/>
</dbReference>
<dbReference type="Gene3D" id="3.40.1110.10">
    <property type="entry name" value="Calcium-transporting ATPase, cytoplasmic domain N"/>
    <property type="match status" value="1"/>
</dbReference>
<evidence type="ECO:0000256" key="6">
    <source>
        <dbReference type="ARBA" id="ARBA00022723"/>
    </source>
</evidence>
<evidence type="ECO:0000256" key="2">
    <source>
        <dbReference type="ARBA" id="ARBA00006124"/>
    </source>
</evidence>
<evidence type="ECO:0000256" key="17">
    <source>
        <dbReference type="RuleBase" id="RU361146"/>
    </source>
</evidence>
<dbReference type="SUPFAM" id="SSF81660">
    <property type="entry name" value="Metal cation-transporting ATPase, ATP-binding domain N"/>
    <property type="match status" value="1"/>
</dbReference>
<dbReference type="PRINTS" id="PR00120">
    <property type="entry name" value="HATPASE"/>
</dbReference>
<evidence type="ECO:0000256" key="4">
    <source>
        <dbReference type="ARBA" id="ARBA00022568"/>
    </source>
</evidence>
<dbReference type="GO" id="GO:0005886">
    <property type="term" value="C:plasma membrane"/>
    <property type="evidence" value="ECO:0007669"/>
    <property type="project" value="TreeGrafter"/>
</dbReference>
<dbReference type="FunFam" id="3.40.50.1000:FF:000193">
    <property type="entry name" value="Plasma membrane calcium-transporting ATPase 2"/>
    <property type="match status" value="1"/>
</dbReference>
<dbReference type="GO" id="GO:0005388">
    <property type="term" value="F:P-type calcium transporter activity"/>
    <property type="evidence" value="ECO:0007669"/>
    <property type="project" value="UniProtKB-EC"/>
</dbReference>
<keyword evidence="22" id="KW-1185">Reference proteome</keyword>
<keyword evidence="4 17" id="KW-0109">Calcium transport</keyword>
<keyword evidence="6" id="KW-0479">Metal-binding</keyword>
<dbReference type="InterPro" id="IPR004014">
    <property type="entry name" value="ATPase_P-typ_cation-transptr_N"/>
</dbReference>
<dbReference type="InterPro" id="IPR023298">
    <property type="entry name" value="ATPase_P-typ_TM_dom_sf"/>
</dbReference>
<comment type="catalytic activity">
    <reaction evidence="16 17">
        <text>Ca(2+)(in) + ATP + H2O = Ca(2+)(out) + ADP + phosphate + H(+)</text>
        <dbReference type="Rhea" id="RHEA:18105"/>
        <dbReference type="ChEBI" id="CHEBI:15377"/>
        <dbReference type="ChEBI" id="CHEBI:15378"/>
        <dbReference type="ChEBI" id="CHEBI:29108"/>
        <dbReference type="ChEBI" id="CHEBI:30616"/>
        <dbReference type="ChEBI" id="CHEBI:43474"/>
        <dbReference type="ChEBI" id="CHEBI:456216"/>
        <dbReference type="EC" id="7.2.2.10"/>
    </reaction>
</comment>
<comment type="function">
    <text evidence="17">Catalyzes the hydrolysis of ATP coupled with the transport of calcium.</text>
</comment>
<evidence type="ECO:0000256" key="8">
    <source>
        <dbReference type="ARBA" id="ARBA00022837"/>
    </source>
</evidence>
<dbReference type="InterPro" id="IPR044492">
    <property type="entry name" value="P_typ_ATPase_HD_dom"/>
</dbReference>
<keyword evidence="8 17" id="KW-0106">Calcium</keyword>
<feature type="transmembrane region" description="Helical" evidence="17">
    <location>
        <begin position="255"/>
        <end position="276"/>
    </location>
</feature>
<dbReference type="Pfam" id="PF00122">
    <property type="entry name" value="E1-E2_ATPase"/>
    <property type="match status" value="1"/>
</dbReference>
<keyword evidence="11" id="KW-0112">Calmodulin-binding</keyword>
<evidence type="ECO:0000256" key="9">
    <source>
        <dbReference type="ARBA" id="ARBA00022840"/>
    </source>
</evidence>
<evidence type="ECO:0000313" key="22">
    <source>
        <dbReference type="Proteomes" id="UP001237642"/>
    </source>
</evidence>
<keyword evidence="5 17" id="KW-0812">Transmembrane</keyword>
<dbReference type="InterPro" id="IPR036412">
    <property type="entry name" value="HAD-like_sf"/>
</dbReference>
<dbReference type="PANTHER" id="PTHR24093:SF434">
    <property type="entry name" value="CALCIUM-TRANSPORTING ATPASE 13, PLASMA MEMBRANE-TYPE-RELATED"/>
    <property type="match status" value="1"/>
</dbReference>
<keyword evidence="3 17" id="KW-0813">Transport</keyword>
<dbReference type="InterPro" id="IPR006408">
    <property type="entry name" value="P-type_ATPase_IIB"/>
</dbReference>
<evidence type="ECO:0000256" key="5">
    <source>
        <dbReference type="ARBA" id="ARBA00022692"/>
    </source>
</evidence>
<evidence type="ECO:0000256" key="13">
    <source>
        <dbReference type="ARBA" id="ARBA00022989"/>
    </source>
</evidence>
<feature type="transmembrane region" description="Helical" evidence="17">
    <location>
        <begin position="852"/>
        <end position="870"/>
    </location>
</feature>
<dbReference type="GO" id="GO:0046872">
    <property type="term" value="F:metal ion binding"/>
    <property type="evidence" value="ECO:0007669"/>
    <property type="project" value="UniProtKB-KW"/>
</dbReference>
<evidence type="ECO:0000256" key="11">
    <source>
        <dbReference type="ARBA" id="ARBA00022860"/>
    </source>
</evidence>
<dbReference type="PROSITE" id="PS00154">
    <property type="entry name" value="ATPASE_E1_E2"/>
    <property type="match status" value="1"/>
</dbReference>
<keyword evidence="7 17" id="KW-0547">Nucleotide-binding</keyword>
<evidence type="ECO:0000259" key="19">
    <source>
        <dbReference type="Pfam" id="PF00689"/>
    </source>
</evidence>
<keyword evidence="14 17" id="KW-0406">Ion transport</keyword>
<dbReference type="Pfam" id="PF13246">
    <property type="entry name" value="Cation_ATPase"/>
    <property type="match status" value="1"/>
</dbReference>
<evidence type="ECO:0000259" key="18">
    <source>
        <dbReference type="Pfam" id="PF00122"/>
    </source>
</evidence>
<feature type="transmembrane region" description="Helical" evidence="17">
    <location>
        <begin position="945"/>
        <end position="963"/>
    </location>
</feature>
<evidence type="ECO:0000256" key="15">
    <source>
        <dbReference type="ARBA" id="ARBA00023136"/>
    </source>
</evidence>
<dbReference type="EC" id="7.2.2.10" evidence="17"/>
<comment type="caution">
    <text evidence="21">The sequence shown here is derived from an EMBL/GenBank/DDBJ whole genome shotgun (WGS) entry which is preliminary data.</text>
</comment>
<keyword evidence="15 17" id="KW-0472">Membrane</keyword>
<dbReference type="SUPFAM" id="SSF81653">
    <property type="entry name" value="Calcium ATPase, transduction domain A"/>
    <property type="match status" value="1"/>
</dbReference>
<comment type="caution">
    <text evidence="17">Lacks conserved residue(s) required for the propagation of feature annotation.</text>
</comment>
<organism evidence="21 22">
    <name type="scientific">Heracleum sosnowskyi</name>
    <dbReference type="NCBI Taxonomy" id="360622"/>
    <lineage>
        <taxon>Eukaryota</taxon>
        <taxon>Viridiplantae</taxon>
        <taxon>Streptophyta</taxon>
        <taxon>Embryophyta</taxon>
        <taxon>Tracheophyta</taxon>
        <taxon>Spermatophyta</taxon>
        <taxon>Magnoliopsida</taxon>
        <taxon>eudicotyledons</taxon>
        <taxon>Gunneridae</taxon>
        <taxon>Pentapetalae</taxon>
        <taxon>asterids</taxon>
        <taxon>campanulids</taxon>
        <taxon>Apiales</taxon>
        <taxon>Apiaceae</taxon>
        <taxon>Apioideae</taxon>
        <taxon>apioid superclade</taxon>
        <taxon>Tordylieae</taxon>
        <taxon>Tordyliinae</taxon>
        <taxon>Heracleum</taxon>
    </lineage>
</organism>
<dbReference type="Pfam" id="PF00690">
    <property type="entry name" value="Cation_ATPase_N"/>
    <property type="match status" value="1"/>
</dbReference>
<dbReference type="PANTHER" id="PTHR24093">
    <property type="entry name" value="CATION TRANSPORTING ATPASE"/>
    <property type="match status" value="1"/>
</dbReference>
<feature type="transmembrane region" description="Helical" evidence="17">
    <location>
        <begin position="296"/>
        <end position="317"/>
    </location>
</feature>
<dbReference type="FunFam" id="2.70.150.10:FF:000006">
    <property type="entry name" value="Calcium-transporting ATPase"/>
    <property type="match status" value="1"/>
</dbReference>
<dbReference type="SFLD" id="SFLDS00003">
    <property type="entry name" value="Haloacid_Dehalogenase"/>
    <property type="match status" value="1"/>
</dbReference>
<dbReference type="SUPFAM" id="SSF81665">
    <property type="entry name" value="Calcium ATPase, transmembrane domain M"/>
    <property type="match status" value="1"/>
</dbReference>
<feature type="transmembrane region" description="Helical" evidence="17">
    <location>
        <begin position="127"/>
        <end position="148"/>
    </location>
</feature>
<dbReference type="NCBIfam" id="TIGR01517">
    <property type="entry name" value="ATPase-IIB_Ca"/>
    <property type="match status" value="1"/>
</dbReference>
<keyword evidence="13 17" id="KW-1133">Transmembrane helix</keyword>
<dbReference type="GO" id="GO:0016887">
    <property type="term" value="F:ATP hydrolysis activity"/>
    <property type="evidence" value="ECO:0007669"/>
    <property type="project" value="InterPro"/>
</dbReference>
<evidence type="ECO:0000256" key="3">
    <source>
        <dbReference type="ARBA" id="ARBA00022448"/>
    </source>
</evidence>
<evidence type="ECO:0000256" key="12">
    <source>
        <dbReference type="ARBA" id="ARBA00022967"/>
    </source>
</evidence>
<dbReference type="FunFam" id="1.20.1110.10:FF:000039">
    <property type="entry name" value="Calcium-transporting ATPase"/>
    <property type="match status" value="1"/>
</dbReference>
<reference evidence="21" key="1">
    <citation type="submission" date="2023-02" db="EMBL/GenBank/DDBJ databases">
        <title>Genome of toxic invasive species Heracleum sosnowskyi carries increased number of genes despite the absence of recent whole-genome duplications.</title>
        <authorList>
            <person name="Schelkunov M."/>
            <person name="Shtratnikova V."/>
            <person name="Makarenko M."/>
            <person name="Klepikova A."/>
            <person name="Omelchenko D."/>
            <person name="Novikova G."/>
            <person name="Obukhova E."/>
            <person name="Bogdanov V."/>
            <person name="Penin A."/>
            <person name="Logacheva M."/>
        </authorList>
    </citation>
    <scope>NUCLEOTIDE SEQUENCE</scope>
    <source>
        <strain evidence="21">Hsosn_3</strain>
        <tissue evidence="21">Leaf</tissue>
    </source>
</reference>
<name>A0AAD8IT82_9APIA</name>
<dbReference type="InterPro" id="IPR023214">
    <property type="entry name" value="HAD_sf"/>
</dbReference>
<dbReference type="GO" id="GO:0005524">
    <property type="term" value="F:ATP binding"/>
    <property type="evidence" value="ECO:0007669"/>
    <property type="project" value="UniProtKB-KW"/>
</dbReference>
<dbReference type="InterPro" id="IPR023299">
    <property type="entry name" value="ATPase_P-typ_cyto_dom_N"/>
</dbReference>
<dbReference type="PRINTS" id="PR00119">
    <property type="entry name" value="CATATPASE"/>
</dbReference>
<dbReference type="InterPro" id="IPR001757">
    <property type="entry name" value="P_typ_ATPase"/>
</dbReference>
<gene>
    <name evidence="21" type="ORF">POM88_018806</name>
</gene>
<evidence type="ECO:0000256" key="1">
    <source>
        <dbReference type="ARBA" id="ARBA00004141"/>
    </source>
</evidence>
<evidence type="ECO:0000256" key="7">
    <source>
        <dbReference type="ARBA" id="ARBA00022741"/>
    </source>
</evidence>
<protein>
    <recommendedName>
        <fullName evidence="17">Calcium-transporting ATPase</fullName>
        <ecNumber evidence="17">7.2.2.10</ecNumber>
    </recommendedName>
</protein>
<keyword evidence="10" id="KW-0460">Magnesium</keyword>
<dbReference type="SFLD" id="SFLDF00027">
    <property type="entry name" value="p-type_atpase"/>
    <property type="match status" value="1"/>
</dbReference>
<dbReference type="InterPro" id="IPR008250">
    <property type="entry name" value="ATPase_P-typ_transduc_dom_A_sf"/>
</dbReference>
<dbReference type="Pfam" id="PF00689">
    <property type="entry name" value="Cation_ATPase_C"/>
    <property type="match status" value="1"/>
</dbReference>
<proteinExistence type="inferred from homology"/>
<evidence type="ECO:0000256" key="16">
    <source>
        <dbReference type="ARBA" id="ARBA00048694"/>
    </source>
</evidence>
<reference evidence="21" key="2">
    <citation type="submission" date="2023-05" db="EMBL/GenBank/DDBJ databases">
        <authorList>
            <person name="Schelkunov M.I."/>
        </authorList>
    </citation>
    <scope>NUCLEOTIDE SEQUENCE</scope>
    <source>
        <strain evidence="21">Hsosn_3</strain>
        <tissue evidence="21">Leaf</tissue>
    </source>
</reference>
<dbReference type="Proteomes" id="UP001237642">
    <property type="component" value="Unassembled WGS sequence"/>
</dbReference>
<dbReference type="AlphaFoldDB" id="A0AAD8IT82"/>
<dbReference type="Gene3D" id="1.20.1110.10">
    <property type="entry name" value="Calcium-transporting ATPase, transmembrane domain"/>
    <property type="match status" value="1"/>
</dbReference>
<feature type="transmembrane region" description="Helical" evidence="17">
    <location>
        <begin position="348"/>
        <end position="373"/>
    </location>
</feature>
<comment type="similarity">
    <text evidence="2 17">Belongs to the cation transport ATPase (P-type) (TC 3.A.3) family. Type IIB subfamily.</text>
</comment>
<feature type="domain" description="P-type ATPase A" evidence="18">
    <location>
        <begin position="177"/>
        <end position="272"/>
    </location>
</feature>
<evidence type="ECO:0000313" key="21">
    <source>
        <dbReference type="EMBL" id="KAK1390628.1"/>
    </source>
</evidence>
<comment type="subcellular location">
    <subcellularLocation>
        <location evidence="1 17">Membrane</location>
        <topology evidence="1 17">Multi-pass membrane protein</topology>
    </subcellularLocation>
</comment>
<dbReference type="SUPFAM" id="SSF56784">
    <property type="entry name" value="HAD-like"/>
    <property type="match status" value="1"/>
</dbReference>
<evidence type="ECO:0000256" key="10">
    <source>
        <dbReference type="ARBA" id="ARBA00022842"/>
    </source>
</evidence>
<dbReference type="Gene3D" id="3.40.50.1000">
    <property type="entry name" value="HAD superfamily/HAD-like"/>
    <property type="match status" value="1"/>
</dbReference>
<evidence type="ECO:0000259" key="20">
    <source>
        <dbReference type="Pfam" id="PF00690"/>
    </source>
</evidence>
<dbReference type="SFLD" id="SFLDG00002">
    <property type="entry name" value="C1.7:_P-type_atpase_like"/>
    <property type="match status" value="1"/>
</dbReference>
<dbReference type="EMBL" id="JAUIZM010000004">
    <property type="protein sequence ID" value="KAK1390628.1"/>
    <property type="molecule type" value="Genomic_DNA"/>
</dbReference>
<dbReference type="InterPro" id="IPR018303">
    <property type="entry name" value="ATPase_P-typ_P_site"/>
</dbReference>
<accession>A0AAD8IT82</accession>
<dbReference type="GO" id="GO:0005516">
    <property type="term" value="F:calmodulin binding"/>
    <property type="evidence" value="ECO:0007669"/>
    <property type="project" value="UniProtKB-KW"/>
</dbReference>
<sequence>MSNITDQSFSCLESLRKLTCNISRRWRLDFATISSSRAFSFLNGSPKPQNNTENNRLSFTQLVTDKDLQYLEKLGGIEGVVSALETHVEHGILEDHHDGISRRKETFGMNTYPRPPAKTFVSSLMEALKHSIVVVDILGVVLSLVLALKNMDLKKDATCNYRQSIQLDKLSQVSNNIQVKVVRNRRHQQISIFDVVVGDIVCLNIGDQVPADGLFLAGHSLLVDESSLTGKSYLVEISHDENPFLFSGTKVADGYARFLVTSVGINTTWGLMMYSIGEDSSSEMPLQIRIKKLNSLIGKITLVVALLVNIISLLRFFTGHTKDENGITEFNGSKTKVDVVINGVRDTVLSAISIIFITIPEGLPLAITLVLAYSMKRMMADQALVRKLSACETIGFTTTICTDKTGTLTMNKMKVTKFCLGQKLIDESRFVSNDSYNVLEYLYQGAGLNTTGGVYKTNSGSELEFTGSPTEKAILSWAVFELKMDMEVLKRNYNILHVEAFNTVKKRSGILSKKNEDNTMHVHWKGAPDVILAMCSHYYDQLGNVNALDDSEREKFDRLVQVLGASSLRCIAFAHKEVSEHESYDGDVKLKDENLNLLGLVGMKNPCRPGVWKAVQHCQQAGVNVMMITGDNVSTAKAIATDCGILKFNQDIDSKDMYGGLVVEGWEFRNYTPEERMEKVDSICVMASSTPFDKLLMVQCLQQKGRIVAVTGDDINDAPALFQANIGLSMGIGGTEVAKESSDIVILDDNFTTVVNVLRWGKCIYNNIQKVIQFQLTVNLSALVINFVAAVSTGKVPLTAVKLVWINLIMDTLAALALATEEPTLTLVEKWPLGDKEPLISNIMLRNLIGQALYQILVLLTLQFGGMTIFNVSKKVKDTLIFHTFVLCQVFNEFNSRKLEKKNVFVGMHKKKLFLGIIGITVIFQASMIEFLVKFADTERLTWGQWGACTGLAVVSWPIGFLVKLIPVPERPFCCW</sequence>
<keyword evidence="9 17" id="KW-0067">ATP-binding</keyword>
<feature type="transmembrane region" description="Helical" evidence="17">
    <location>
        <begin position="913"/>
        <end position="933"/>
    </location>
</feature>